<reference evidence="4" key="1">
    <citation type="submission" date="2017-02" db="EMBL/GenBank/DDBJ databases">
        <title>Delineation of Paenibacillus larvae strains originating from foulbrood outbreaks.</title>
        <authorList>
            <person name="Beims H."/>
            <person name="Bunk B."/>
            <person name="Sproeer C."/>
            <person name="Mohr K.I."/>
            <person name="Pradella S."/>
            <person name="Guenther G."/>
            <person name="Rohde M."/>
            <person name="von der Ohe W."/>
            <person name="Steinert M."/>
        </authorList>
    </citation>
    <scope>NUCLEOTIDE SEQUENCE [LARGE SCALE GENOMIC DNA]</scope>
    <source>
        <strain evidence="4">Eric_III</strain>
    </source>
</reference>
<keyword evidence="3" id="KW-0560">Oxidoreductase</keyword>
<dbReference type="InterPro" id="IPR028096">
    <property type="entry name" value="EfeO_Cupredoxin"/>
</dbReference>
<dbReference type="Pfam" id="PF13473">
    <property type="entry name" value="Cupredoxin_1"/>
    <property type="match status" value="1"/>
</dbReference>
<sequence>MYMLPPTPAYILYKLTKGVVLMFKSLVIRKAHLVATGFILLVVLAAILFFTKKDSIVSTIAPAGQERTFQMVTTEFKTTTKDGKQIEAYRWDPGTIVVKKGEKVKLNIYGVNGETHPFLIEGLNIKGEVKKGKETVVSFTADKPGTYRIICLTHPDIAHEGPMVGYIEVLD</sequence>
<organism evidence="3 4">
    <name type="scientific">Paenibacillus larvae subsp. larvae</name>
    <dbReference type="NCBI Taxonomy" id="147375"/>
    <lineage>
        <taxon>Bacteria</taxon>
        <taxon>Bacillati</taxon>
        <taxon>Bacillota</taxon>
        <taxon>Bacilli</taxon>
        <taxon>Bacillales</taxon>
        <taxon>Paenibacillaceae</taxon>
        <taxon>Paenibacillus</taxon>
    </lineage>
</organism>
<dbReference type="EC" id="1.9.3.1" evidence="3"/>
<dbReference type="STRING" id="147375.BXP28_01635"/>
<dbReference type="GO" id="GO:0016491">
    <property type="term" value="F:oxidoreductase activity"/>
    <property type="evidence" value="ECO:0007669"/>
    <property type="project" value="UniProtKB-KW"/>
</dbReference>
<dbReference type="Proteomes" id="UP000239833">
    <property type="component" value="Chromosome"/>
</dbReference>
<keyword evidence="1" id="KW-0472">Membrane</keyword>
<evidence type="ECO:0000313" key="3">
    <source>
        <dbReference type="EMBL" id="AVF28051.1"/>
    </source>
</evidence>
<feature type="transmembrane region" description="Helical" evidence="1">
    <location>
        <begin position="31"/>
        <end position="50"/>
    </location>
</feature>
<keyword evidence="1" id="KW-1133">Transmembrane helix</keyword>
<name>A0A2L1UI19_9BACL</name>
<keyword evidence="1" id="KW-0812">Transmembrane</keyword>
<dbReference type="AlphaFoldDB" id="A0A2L1UI19"/>
<proteinExistence type="predicted"/>
<dbReference type="InterPro" id="IPR008972">
    <property type="entry name" value="Cupredoxin"/>
</dbReference>
<accession>A0A2L1UI19</accession>
<evidence type="ECO:0000259" key="2">
    <source>
        <dbReference type="Pfam" id="PF13473"/>
    </source>
</evidence>
<feature type="domain" description="EfeO-type cupredoxin-like" evidence="2">
    <location>
        <begin position="42"/>
        <end position="158"/>
    </location>
</feature>
<dbReference type="SUPFAM" id="SSF49503">
    <property type="entry name" value="Cupredoxins"/>
    <property type="match status" value="1"/>
</dbReference>
<gene>
    <name evidence="3" type="primary">cbaB</name>
    <name evidence="3" type="ORF">ERICIII_03966</name>
</gene>
<evidence type="ECO:0000313" key="4">
    <source>
        <dbReference type="Proteomes" id="UP000239833"/>
    </source>
</evidence>
<protein>
    <submittedName>
        <fullName evidence="3">Cytochrome c oxidase subunit 2</fullName>
        <ecNumber evidence="3">1.9.3.1</ecNumber>
    </submittedName>
</protein>
<evidence type="ECO:0000256" key="1">
    <source>
        <dbReference type="SAM" id="Phobius"/>
    </source>
</evidence>
<dbReference type="Gene3D" id="2.60.40.420">
    <property type="entry name" value="Cupredoxins - blue copper proteins"/>
    <property type="match status" value="1"/>
</dbReference>
<dbReference type="EMBL" id="CP019655">
    <property type="protein sequence ID" value="AVF28051.1"/>
    <property type="molecule type" value="Genomic_DNA"/>
</dbReference>